<reference evidence="1" key="1">
    <citation type="submission" date="2022-07" db="EMBL/GenBank/DDBJ databases">
        <title>Chromosome-level genome of Muraenolepis orangiensis.</title>
        <authorList>
            <person name="Kim J."/>
        </authorList>
    </citation>
    <scope>NUCLEOTIDE SEQUENCE</scope>
    <source>
        <strain evidence="1">KU_S4_2022</strain>
        <tissue evidence="1">Muscle</tissue>
    </source>
</reference>
<keyword evidence="2" id="KW-1185">Reference proteome</keyword>
<dbReference type="InterPro" id="IPR016187">
    <property type="entry name" value="CTDL_fold"/>
</dbReference>
<dbReference type="OrthoDB" id="547680at2759"/>
<gene>
    <name evidence="1" type="ORF">NHX12_014527</name>
</gene>
<protein>
    <submittedName>
        <fullName evidence="1">Uncharacterized protein</fullName>
    </submittedName>
</protein>
<evidence type="ECO:0000313" key="2">
    <source>
        <dbReference type="Proteomes" id="UP001148018"/>
    </source>
</evidence>
<dbReference type="SUPFAM" id="SSF56436">
    <property type="entry name" value="C-type lectin-like"/>
    <property type="match status" value="2"/>
</dbReference>
<dbReference type="CDD" id="cd00037">
    <property type="entry name" value="CLECT"/>
    <property type="match status" value="2"/>
</dbReference>
<sequence length="281" mass="31249">MGRNITLVGKRLCWSDALLYCRDFHWDLLSIRGPEEQEIIDEMVSRANFPLTSHIWVGLRRYRPGLSVYQTNKSVLRIIIKSKVKYFVIHPSSKVTLSVSVGQFSEPPGFGCPVTQWTSPNGSMVHTSPAPVEAWPVWNLPHGGNALVKNIFISSALQACGSVPGPFPRPGGVGPMNLQQAGLYITLQPLVHGPDAPQHPTMPTPTALEMVAPPPSISIQEMGRNITLVGKRLCWSDALLYCRDFHWDLLSIRGPEEQEIIDEMVSRANFPLTSHLWVGLR</sequence>
<dbReference type="Gene3D" id="3.10.100.10">
    <property type="entry name" value="Mannose-Binding Protein A, subunit A"/>
    <property type="match status" value="2"/>
</dbReference>
<accession>A0A9Q0DBK6</accession>
<dbReference type="EMBL" id="JANIIK010000119">
    <property type="protein sequence ID" value="KAJ3584030.1"/>
    <property type="molecule type" value="Genomic_DNA"/>
</dbReference>
<dbReference type="InterPro" id="IPR016186">
    <property type="entry name" value="C-type_lectin-like/link_sf"/>
</dbReference>
<dbReference type="AlphaFoldDB" id="A0A9Q0DBK6"/>
<dbReference type="PANTHER" id="PTHR45784:SF3">
    <property type="entry name" value="C-TYPE LECTIN DOMAIN FAMILY 4 MEMBER K-LIKE-RELATED"/>
    <property type="match status" value="1"/>
</dbReference>
<feature type="non-terminal residue" evidence="1">
    <location>
        <position position="281"/>
    </location>
</feature>
<dbReference type="Proteomes" id="UP001148018">
    <property type="component" value="Unassembled WGS sequence"/>
</dbReference>
<dbReference type="PANTHER" id="PTHR45784">
    <property type="entry name" value="C-TYPE LECTIN DOMAIN FAMILY 20 MEMBER A-RELATED"/>
    <property type="match status" value="1"/>
</dbReference>
<evidence type="ECO:0000313" key="1">
    <source>
        <dbReference type="EMBL" id="KAJ3584030.1"/>
    </source>
</evidence>
<organism evidence="1 2">
    <name type="scientific">Muraenolepis orangiensis</name>
    <name type="common">Patagonian moray cod</name>
    <dbReference type="NCBI Taxonomy" id="630683"/>
    <lineage>
        <taxon>Eukaryota</taxon>
        <taxon>Metazoa</taxon>
        <taxon>Chordata</taxon>
        <taxon>Craniata</taxon>
        <taxon>Vertebrata</taxon>
        <taxon>Euteleostomi</taxon>
        <taxon>Actinopterygii</taxon>
        <taxon>Neopterygii</taxon>
        <taxon>Teleostei</taxon>
        <taxon>Neoteleostei</taxon>
        <taxon>Acanthomorphata</taxon>
        <taxon>Zeiogadaria</taxon>
        <taxon>Gadariae</taxon>
        <taxon>Gadiformes</taxon>
        <taxon>Muraenolepidoidei</taxon>
        <taxon>Muraenolepididae</taxon>
        <taxon>Muraenolepis</taxon>
    </lineage>
</organism>
<proteinExistence type="predicted"/>
<comment type="caution">
    <text evidence="1">The sequence shown here is derived from an EMBL/GenBank/DDBJ whole genome shotgun (WGS) entry which is preliminary data.</text>
</comment>
<name>A0A9Q0DBK6_9TELE</name>